<name>A0A0F4YWG7_RASE3</name>
<organism evidence="4 5">
    <name type="scientific">Rasamsonia emersonii (strain ATCC 16479 / CBS 393.64 / IMI 116815)</name>
    <dbReference type="NCBI Taxonomy" id="1408163"/>
    <lineage>
        <taxon>Eukaryota</taxon>
        <taxon>Fungi</taxon>
        <taxon>Dikarya</taxon>
        <taxon>Ascomycota</taxon>
        <taxon>Pezizomycotina</taxon>
        <taxon>Eurotiomycetes</taxon>
        <taxon>Eurotiomycetidae</taxon>
        <taxon>Eurotiales</taxon>
        <taxon>Trichocomaceae</taxon>
        <taxon>Rasamsonia</taxon>
    </lineage>
</organism>
<evidence type="ECO:0000259" key="2">
    <source>
        <dbReference type="Pfam" id="PF10680"/>
    </source>
</evidence>
<dbReference type="RefSeq" id="XP_013329234.1">
    <property type="nucleotide sequence ID" value="XM_013473780.1"/>
</dbReference>
<dbReference type="EMBL" id="LASV01000134">
    <property type="protein sequence ID" value="KKA22622.1"/>
    <property type="molecule type" value="Genomic_DNA"/>
</dbReference>
<feature type="compositionally biased region" description="Low complexity" evidence="1">
    <location>
        <begin position="580"/>
        <end position="589"/>
    </location>
</feature>
<accession>A0A0F4YWG7</accession>
<evidence type="ECO:0000313" key="5">
    <source>
        <dbReference type="Proteomes" id="UP000053958"/>
    </source>
</evidence>
<feature type="region of interest" description="Disordered" evidence="1">
    <location>
        <begin position="510"/>
        <end position="601"/>
    </location>
</feature>
<evidence type="ECO:0000256" key="1">
    <source>
        <dbReference type="SAM" id="MobiDB-lite"/>
    </source>
</evidence>
<evidence type="ECO:0000259" key="3">
    <source>
        <dbReference type="Pfam" id="PF26176"/>
    </source>
</evidence>
<comment type="caution">
    <text evidence="4">The sequence shown here is derived from an EMBL/GenBank/DDBJ whole genome shotgun (WGS) entry which is preliminary data.</text>
</comment>
<feature type="domain" description="Rrn9" evidence="2">
    <location>
        <begin position="152"/>
        <end position="223"/>
    </location>
</feature>
<feature type="compositionally biased region" description="Basic residues" evidence="1">
    <location>
        <begin position="590"/>
        <end position="601"/>
    </location>
</feature>
<feature type="compositionally biased region" description="Polar residues" evidence="1">
    <location>
        <begin position="34"/>
        <end position="44"/>
    </location>
</feature>
<keyword evidence="5" id="KW-1185">Reference proteome</keyword>
<dbReference type="GeneID" id="25315709"/>
<dbReference type="AlphaFoldDB" id="A0A0F4YWG7"/>
<dbReference type="OrthoDB" id="5412288at2759"/>
<sequence length="688" mass="76738">MSVAASSQRLESESPSVSPPQSAQPYQSIFGGEPSSQNVDQEPYTQPDPGGDGISQGEENENLLEYDEEPLLPIPDDDSDDPTYDEGDDGDDGFSGPDAKGRRKGKEAILRDDNLVQLPPSSPPQYRQNRYQGPGSTWRKWTEQERQIADGLEEMRARDLSAHLFNAFALKRRARELKEKALEDGEYWEEIAGVRVSTAPFVPPKIWTAWPMPASEVPRADERALIDEDEAWTLKGPPDPRPSADLEESLMAIMMKTAKERFLQREWAPKERRRKQSAQEDDGESTGDDAEWKTEQGLSDGIERRPVVQADDDVSRQQLRPLVRNIITRFDRLLMGLHHARKASIAPDDSSTTESDTDTESALSAPSHSSSTRKRRLTSTSERSRSRGRKRVRTTSPAESALVESSDAHCIEESEDNPSEMESMSSSASSSASPPPPPRARRSRSIRRSRSRTRDPKAVARLGLRDWSDVLGIASMIDCPQSAVMRAAKRCADLFGEDMIFRTLEEGRVQQVQSTTNGDTVSEWRYIEDPDQEKEDQEAQRKPSVSRSRSRPHSRRSSTSRKREASVATDVIVAKEEDSGPGAAAAAAPPRRHKGKGKGKHRKEDILCPVVGCRRHTDGFTRTWNLTLHMRRVHPGYGPCISNRRIIDLHSTSSQLNCIVLYCTSGSLCQQNTQVGSYGTNTSYSVQS</sequence>
<feature type="compositionally biased region" description="Acidic residues" evidence="1">
    <location>
        <begin position="58"/>
        <end position="92"/>
    </location>
</feature>
<feature type="compositionally biased region" description="Polar residues" evidence="1">
    <location>
        <begin position="124"/>
        <end position="135"/>
    </location>
</feature>
<dbReference type="InterPro" id="IPR019622">
    <property type="entry name" value="Rrn9_dom"/>
</dbReference>
<proteinExistence type="predicted"/>
<feature type="compositionally biased region" description="Basic residues" evidence="1">
    <location>
        <begin position="439"/>
        <end position="451"/>
    </location>
</feature>
<feature type="compositionally biased region" description="Polar residues" evidence="1">
    <location>
        <begin position="510"/>
        <end position="520"/>
    </location>
</feature>
<feature type="region of interest" description="Disordered" evidence="1">
    <location>
        <begin position="264"/>
        <end position="312"/>
    </location>
</feature>
<feature type="domain" description="C2H2-domain containing protein second zinc finger" evidence="3">
    <location>
        <begin position="607"/>
        <end position="634"/>
    </location>
</feature>
<feature type="compositionally biased region" description="Low complexity" evidence="1">
    <location>
        <begin position="420"/>
        <end position="432"/>
    </location>
</feature>
<dbReference type="Pfam" id="PF10680">
    <property type="entry name" value="RRN9"/>
    <property type="match status" value="1"/>
</dbReference>
<dbReference type="InterPro" id="IPR059095">
    <property type="entry name" value="Znf_C2H2_17_2nd"/>
</dbReference>
<dbReference type="Pfam" id="PF26176">
    <property type="entry name" value="zf_C2H2_17_2"/>
    <property type="match status" value="1"/>
</dbReference>
<gene>
    <name evidence="4" type="ORF">T310_3359</name>
</gene>
<protein>
    <submittedName>
        <fullName evidence="4">Uncharacterized protein</fullName>
    </submittedName>
</protein>
<feature type="region of interest" description="Disordered" evidence="1">
    <location>
        <begin position="342"/>
        <end position="457"/>
    </location>
</feature>
<dbReference type="STRING" id="1408163.A0A0F4YWG7"/>
<feature type="compositionally biased region" description="Basic residues" evidence="1">
    <location>
        <begin position="548"/>
        <end position="560"/>
    </location>
</feature>
<reference evidence="4 5" key="1">
    <citation type="submission" date="2015-04" db="EMBL/GenBank/DDBJ databases">
        <authorList>
            <person name="Heijne W.H."/>
            <person name="Fedorova N.D."/>
            <person name="Nierman W.C."/>
            <person name="Vollebregt A.W."/>
            <person name="Zhao Z."/>
            <person name="Wu L."/>
            <person name="Kumar M."/>
            <person name="Stam H."/>
            <person name="van den Berg M.A."/>
            <person name="Pel H.J."/>
        </authorList>
    </citation>
    <scope>NUCLEOTIDE SEQUENCE [LARGE SCALE GENOMIC DNA]</scope>
    <source>
        <strain evidence="4 5">CBS 393.64</strain>
    </source>
</reference>
<feature type="region of interest" description="Disordered" evidence="1">
    <location>
        <begin position="1"/>
        <end position="141"/>
    </location>
</feature>
<feature type="compositionally biased region" description="Low complexity" evidence="1">
    <location>
        <begin position="13"/>
        <end position="28"/>
    </location>
</feature>
<feature type="compositionally biased region" description="Acidic residues" evidence="1">
    <location>
        <begin position="279"/>
        <end position="289"/>
    </location>
</feature>
<feature type="compositionally biased region" description="Low complexity" evidence="1">
    <location>
        <begin position="348"/>
        <end position="370"/>
    </location>
</feature>
<dbReference type="Proteomes" id="UP000053958">
    <property type="component" value="Unassembled WGS sequence"/>
</dbReference>
<evidence type="ECO:0000313" key="4">
    <source>
        <dbReference type="EMBL" id="KKA22622.1"/>
    </source>
</evidence>